<dbReference type="AlphaFoldDB" id="A0A179IC51"/>
<dbReference type="InterPro" id="IPR001563">
    <property type="entry name" value="Peptidase_S10"/>
</dbReference>
<keyword evidence="5" id="KW-0325">Glycoprotein</keyword>
<accession>A0A179IC51</accession>
<gene>
    <name evidence="8" type="ORF">LLEC1_06057</name>
</gene>
<dbReference type="OrthoDB" id="443318at2759"/>
<evidence type="ECO:0000256" key="3">
    <source>
        <dbReference type="ARBA" id="ARBA00022670"/>
    </source>
</evidence>
<evidence type="ECO:0000256" key="6">
    <source>
        <dbReference type="RuleBase" id="RU361156"/>
    </source>
</evidence>
<evidence type="ECO:0000256" key="4">
    <source>
        <dbReference type="ARBA" id="ARBA00022801"/>
    </source>
</evidence>
<dbReference type="PANTHER" id="PTHR11802">
    <property type="entry name" value="SERINE PROTEASE FAMILY S10 SERINE CARBOXYPEPTIDASE"/>
    <property type="match status" value="1"/>
</dbReference>
<dbReference type="EC" id="3.4.16.-" evidence="6"/>
<comment type="caution">
    <text evidence="8">The sequence shown here is derived from an EMBL/GenBank/DDBJ whole genome shotgun (WGS) entry which is preliminary data.</text>
</comment>
<dbReference type="GO" id="GO:0006508">
    <property type="term" value="P:proteolysis"/>
    <property type="evidence" value="ECO:0007669"/>
    <property type="project" value="UniProtKB-KW"/>
</dbReference>
<keyword evidence="2 6" id="KW-0121">Carboxypeptidase</keyword>
<dbReference type="OMA" id="WKVYIAG"/>
<dbReference type="InterPro" id="IPR018202">
    <property type="entry name" value="Ser_caboxypep_ser_AS"/>
</dbReference>
<protein>
    <recommendedName>
        <fullName evidence="6">Carboxypeptidase</fullName>
        <ecNumber evidence="6">3.4.16.-</ecNumber>
    </recommendedName>
</protein>
<keyword evidence="6" id="KW-0732">Signal</keyword>
<dbReference type="PRINTS" id="PR00724">
    <property type="entry name" value="CRBOXYPTASEC"/>
</dbReference>
<dbReference type="EMBL" id="LUKN01002313">
    <property type="protein sequence ID" value="OAQ99268.1"/>
    <property type="molecule type" value="Genomic_DNA"/>
</dbReference>
<evidence type="ECO:0000256" key="2">
    <source>
        <dbReference type="ARBA" id="ARBA00022645"/>
    </source>
</evidence>
<evidence type="ECO:0000256" key="7">
    <source>
        <dbReference type="SAM" id="MobiDB-lite"/>
    </source>
</evidence>
<evidence type="ECO:0000256" key="5">
    <source>
        <dbReference type="ARBA" id="ARBA00023180"/>
    </source>
</evidence>
<dbReference type="Gene3D" id="3.40.50.1820">
    <property type="entry name" value="alpha/beta hydrolase"/>
    <property type="match status" value="1"/>
</dbReference>
<dbReference type="InterPro" id="IPR029058">
    <property type="entry name" value="AB_hydrolase_fold"/>
</dbReference>
<organism evidence="8 9">
    <name type="scientific">Cordyceps confragosa</name>
    <name type="common">Lecanicillium lecanii</name>
    <dbReference type="NCBI Taxonomy" id="2714763"/>
    <lineage>
        <taxon>Eukaryota</taxon>
        <taxon>Fungi</taxon>
        <taxon>Dikarya</taxon>
        <taxon>Ascomycota</taxon>
        <taxon>Pezizomycotina</taxon>
        <taxon>Sordariomycetes</taxon>
        <taxon>Hypocreomycetidae</taxon>
        <taxon>Hypocreales</taxon>
        <taxon>Cordycipitaceae</taxon>
        <taxon>Akanthomyces</taxon>
    </lineage>
</organism>
<keyword evidence="3 6" id="KW-0645">Protease</keyword>
<sequence length="589" mass="65800">MKSQFLLSGLLGLAGLVSAGRNSNSGDAFLKRHMPEFSAQHLNRRATAAAEPKNQTGEVLPPRFRNNGTESEDGLQCGRIANSDLTEFYVDGKKLPLINWDVGESYAGNLPITDKKNETSELFFWFFPTATKEFVEKKEIVIWLNGGPGCSSLLGFLEENGPIAWGEGMEKPKRNPFSFHLLSNIVWLEQPVGVGFTKGNETIYNEDDIAKQFIGFWKNFVKTFGMEGWKVYIAGESYAGMYGPYLAKHMLDQEDKTYYDMSGLLVYDGISWGETLQSAPVAFPYLDQHYSLMPIDQPAFNKLRDLDKSCGFADFRNEYFVYPPKGQIPPQLPHTKVHPNGSYVDRDCAQIFDLVWIEALKKNPCFNIYNIVDRCPERNDPLSGKDSWFNRRDVQSAIHVKPHVKWAQCKQVFPEGVDDQSEPAGVYALPQVIDQTKNVIIAEGTSDYLLSLNGILLGIQNMTWGGKLGFQQAPSDPFYVPAYGFDPEQLLTGEGDPNFYANELPAGYGVMGTTHHERGLSFVVSQLAGHEGPEYTPSASFRILEKLLGRIDSLTQVSAFTLPQISNVTQPKGELGNGTVKIPCWTRDC</sequence>
<dbReference type="GO" id="GO:0004185">
    <property type="term" value="F:serine-type carboxypeptidase activity"/>
    <property type="evidence" value="ECO:0007669"/>
    <property type="project" value="UniProtKB-UniRule"/>
</dbReference>
<feature type="chain" id="PRO_5007950304" description="Carboxypeptidase" evidence="6">
    <location>
        <begin position="20"/>
        <end position="589"/>
    </location>
</feature>
<reference evidence="8 9" key="1">
    <citation type="submission" date="2016-03" db="EMBL/GenBank/DDBJ databases">
        <title>Fine-scale spatial genetic structure of a fungal parasite of coffee scale insects.</title>
        <authorList>
            <person name="Jackson D."/>
            <person name="Zemenick K.A."/>
            <person name="Malloure B."/>
            <person name="Quandt C.A."/>
            <person name="James T.Y."/>
        </authorList>
    </citation>
    <scope>NUCLEOTIDE SEQUENCE [LARGE SCALE GENOMIC DNA]</scope>
    <source>
        <strain evidence="8 9">UM487</strain>
    </source>
</reference>
<keyword evidence="4 6" id="KW-0378">Hydrolase</keyword>
<keyword evidence="9" id="KW-1185">Reference proteome</keyword>
<evidence type="ECO:0000313" key="9">
    <source>
        <dbReference type="Proteomes" id="UP000243081"/>
    </source>
</evidence>
<dbReference type="SUPFAM" id="SSF53474">
    <property type="entry name" value="alpha/beta-Hydrolases"/>
    <property type="match status" value="1"/>
</dbReference>
<proteinExistence type="inferred from homology"/>
<dbReference type="PANTHER" id="PTHR11802:SF479">
    <property type="entry name" value="CARBOXYPEPTIDASE"/>
    <property type="match status" value="1"/>
</dbReference>
<dbReference type="Pfam" id="PF00450">
    <property type="entry name" value="Peptidase_S10"/>
    <property type="match status" value="1"/>
</dbReference>
<name>A0A179IC51_CORDF</name>
<evidence type="ECO:0000256" key="1">
    <source>
        <dbReference type="ARBA" id="ARBA00009431"/>
    </source>
</evidence>
<feature type="region of interest" description="Disordered" evidence="7">
    <location>
        <begin position="45"/>
        <end position="76"/>
    </location>
</feature>
<comment type="similarity">
    <text evidence="1 6">Belongs to the peptidase S10 family.</text>
</comment>
<feature type="signal peptide" evidence="6">
    <location>
        <begin position="1"/>
        <end position="19"/>
    </location>
</feature>
<evidence type="ECO:0000313" key="8">
    <source>
        <dbReference type="EMBL" id="OAQ99268.1"/>
    </source>
</evidence>
<dbReference type="PROSITE" id="PS00131">
    <property type="entry name" value="CARBOXYPEPT_SER_SER"/>
    <property type="match status" value="1"/>
</dbReference>
<dbReference type="Proteomes" id="UP000243081">
    <property type="component" value="Unassembled WGS sequence"/>
</dbReference>